<feature type="non-terminal residue" evidence="1">
    <location>
        <position position="1"/>
    </location>
</feature>
<dbReference type="Gene3D" id="3.30.420.10">
    <property type="entry name" value="Ribonuclease H-like superfamily/Ribonuclease H"/>
    <property type="match status" value="1"/>
</dbReference>
<dbReference type="GO" id="GO:0003676">
    <property type="term" value="F:nucleic acid binding"/>
    <property type="evidence" value="ECO:0007669"/>
    <property type="project" value="InterPro"/>
</dbReference>
<reference evidence="1" key="1">
    <citation type="journal article" date="2019" name="Environ. Microbiol.">
        <title>Fungal ecological strategies reflected in gene transcription - a case study of two litter decomposers.</title>
        <authorList>
            <person name="Barbi F."/>
            <person name="Kohler A."/>
            <person name="Barry K."/>
            <person name="Baskaran P."/>
            <person name="Daum C."/>
            <person name="Fauchery L."/>
            <person name="Ihrmark K."/>
            <person name="Kuo A."/>
            <person name="LaButti K."/>
            <person name="Lipzen A."/>
            <person name="Morin E."/>
            <person name="Grigoriev I.V."/>
            <person name="Henrissat B."/>
            <person name="Lindahl B."/>
            <person name="Martin F."/>
        </authorList>
    </citation>
    <scope>NUCLEOTIDE SEQUENCE</scope>
    <source>
        <strain evidence="1">JB14</strain>
    </source>
</reference>
<proteinExistence type="predicted"/>
<evidence type="ECO:0000313" key="1">
    <source>
        <dbReference type="EMBL" id="KAE9395274.1"/>
    </source>
</evidence>
<evidence type="ECO:0008006" key="3">
    <source>
        <dbReference type="Google" id="ProtNLM"/>
    </source>
</evidence>
<dbReference type="AlphaFoldDB" id="A0A6A4HDB3"/>
<name>A0A6A4HDB3_9AGAR</name>
<gene>
    <name evidence="1" type="ORF">BT96DRAFT_763675</name>
</gene>
<dbReference type="InterPro" id="IPR036397">
    <property type="entry name" value="RNaseH_sf"/>
</dbReference>
<accession>A0A6A4HDB3</accession>
<feature type="non-terminal residue" evidence="1">
    <location>
        <position position="58"/>
    </location>
</feature>
<dbReference type="OrthoDB" id="2142724at2759"/>
<evidence type="ECO:0000313" key="2">
    <source>
        <dbReference type="Proteomes" id="UP000799118"/>
    </source>
</evidence>
<dbReference type="EMBL" id="ML769534">
    <property type="protein sequence ID" value="KAE9395274.1"/>
    <property type="molecule type" value="Genomic_DNA"/>
</dbReference>
<dbReference type="Proteomes" id="UP000799118">
    <property type="component" value="Unassembled WGS sequence"/>
</dbReference>
<sequence>VVTVDIFKGSVNREMFIEYLKQDLAPVLTPYPGPWSVLMLDNASIHHDEEICTIIEGE</sequence>
<protein>
    <recommendedName>
        <fullName evidence="3">Tc1-like transposase DDE domain-containing protein</fullName>
    </recommendedName>
</protein>
<keyword evidence="2" id="KW-1185">Reference proteome</keyword>
<organism evidence="1 2">
    <name type="scientific">Gymnopus androsaceus JB14</name>
    <dbReference type="NCBI Taxonomy" id="1447944"/>
    <lineage>
        <taxon>Eukaryota</taxon>
        <taxon>Fungi</taxon>
        <taxon>Dikarya</taxon>
        <taxon>Basidiomycota</taxon>
        <taxon>Agaricomycotina</taxon>
        <taxon>Agaricomycetes</taxon>
        <taxon>Agaricomycetidae</taxon>
        <taxon>Agaricales</taxon>
        <taxon>Marasmiineae</taxon>
        <taxon>Omphalotaceae</taxon>
        <taxon>Gymnopus</taxon>
    </lineage>
</organism>